<evidence type="ECO:0000313" key="2">
    <source>
        <dbReference type="EMBL" id="SNY12096.1"/>
    </source>
</evidence>
<dbReference type="Gene3D" id="3.40.630.30">
    <property type="match status" value="1"/>
</dbReference>
<dbReference type="InterPro" id="IPR000182">
    <property type="entry name" value="GNAT_dom"/>
</dbReference>
<protein>
    <submittedName>
        <fullName evidence="2">Acetyltransferase (GNAT) family protein</fullName>
    </submittedName>
</protein>
<dbReference type="SUPFAM" id="SSF55729">
    <property type="entry name" value="Acyl-CoA N-acyltransferases (Nat)"/>
    <property type="match status" value="1"/>
</dbReference>
<evidence type="ECO:0000259" key="1">
    <source>
        <dbReference type="PROSITE" id="PS51186"/>
    </source>
</evidence>
<sequence length="302" mass="35057">MTIKLRPYNHEEDYNLVGNFLIETYQPGKEIINWMQTRWEYMFHHPYLFEKGLNKYLDKIGIWEDEGKIVGVANFEHHLGTVYVHINPEYHKLKAEILEYAQKNLTGISDKGKPYISVYIKDNDTEFEAIAESMGFEKGDQYLEAMSQYQIPEIFPEISLPEGFKLKSLADDNDLDKVNRVLWRGFDHQGEPNPDLTGRKLMQSAPNYRKDLNIIVEAPTGEFVSYCGMWYDPVNQVGYVEPVATDPDYRMMGLGKAAVLEGIRRCGKLGATVAYVATDKKFYLAIGFEKLFDRYPWFKELK</sequence>
<dbReference type="PROSITE" id="PS51186">
    <property type="entry name" value="GNAT"/>
    <property type="match status" value="1"/>
</dbReference>
<dbReference type="Pfam" id="PF00583">
    <property type="entry name" value="Acetyltransf_1"/>
    <property type="match status" value="1"/>
</dbReference>
<feature type="domain" description="N-acetyltransferase" evidence="1">
    <location>
        <begin position="164"/>
        <end position="302"/>
    </location>
</feature>
<reference evidence="3" key="1">
    <citation type="submission" date="2017-09" db="EMBL/GenBank/DDBJ databases">
        <authorList>
            <person name="Varghese N."/>
            <person name="Submissions S."/>
        </authorList>
    </citation>
    <scope>NUCLEOTIDE SEQUENCE [LARGE SCALE GENOMIC DNA]</scope>
    <source>
        <strain evidence="3">MSL47</strain>
    </source>
</reference>
<dbReference type="AlphaFoldDB" id="A0A285FP38"/>
<proteinExistence type="predicted"/>
<dbReference type="EMBL" id="OBDZ01000002">
    <property type="protein sequence ID" value="SNY12096.1"/>
    <property type="molecule type" value="Genomic_DNA"/>
</dbReference>
<dbReference type="CDD" id="cd04301">
    <property type="entry name" value="NAT_SF"/>
    <property type="match status" value="1"/>
</dbReference>
<dbReference type="OrthoDB" id="62792at2"/>
<dbReference type="Proteomes" id="UP000219573">
    <property type="component" value="Unassembled WGS sequence"/>
</dbReference>
<dbReference type="STRING" id="1413210.U472_06590"/>
<evidence type="ECO:0000313" key="3">
    <source>
        <dbReference type="Proteomes" id="UP000219573"/>
    </source>
</evidence>
<name>A0A285FP38_9FIRM</name>
<accession>A0A285FP38</accession>
<dbReference type="GO" id="GO:0016747">
    <property type="term" value="F:acyltransferase activity, transferring groups other than amino-acyl groups"/>
    <property type="evidence" value="ECO:0007669"/>
    <property type="project" value="InterPro"/>
</dbReference>
<keyword evidence="3" id="KW-1185">Reference proteome</keyword>
<dbReference type="InterPro" id="IPR016181">
    <property type="entry name" value="Acyl_CoA_acyltransferase"/>
</dbReference>
<keyword evidence="2" id="KW-0808">Transferase</keyword>
<dbReference type="RefSeq" id="WP_097016404.1">
    <property type="nucleotide sequence ID" value="NZ_OBDZ01000002.1"/>
</dbReference>
<gene>
    <name evidence="2" type="ORF">SAMN06265827_102142</name>
</gene>
<organism evidence="2 3">
    <name type="scientific">Orenia metallireducens</name>
    <dbReference type="NCBI Taxonomy" id="1413210"/>
    <lineage>
        <taxon>Bacteria</taxon>
        <taxon>Bacillati</taxon>
        <taxon>Bacillota</taxon>
        <taxon>Clostridia</taxon>
        <taxon>Halanaerobiales</taxon>
        <taxon>Halobacteroidaceae</taxon>
        <taxon>Orenia</taxon>
    </lineage>
</organism>